<sequence length="338" mass="38340">MAGRTNRALLRVHSIPMGRPKPSHPPQTVRGQVSPRKTKGAVAVKTNQVEFQKQKVEELCEFLLGKASLSDNIFNNCQSSLKSLQLSQADILKEVPWAKDLTLEQNHFVGLVSVLMKEFQRQRAEIDRLVSNISSQERLMEYRSKQIKELQNHYEIQILAKEEEKQNLSADLDHLKVENRDLQEQNKKCLEIIENNETQLQSLKQNQEKLLSSMSVENIAYEMKPCTRKLHSSTGSQSSLSLSGSVSSSRFILSRETTRKSMKSDFDHCDSPVSFANSENSPVPSAGTQRDNSNMSDLSFANSTHSEEQQQPCLLCSQTFNTTKTFLCKQCIDKFKIN</sequence>
<evidence type="ECO:0000256" key="1">
    <source>
        <dbReference type="SAM" id="Coils"/>
    </source>
</evidence>
<organism evidence="3 4">
    <name type="scientific">Crassostrea virginica</name>
    <name type="common">Eastern oyster</name>
    <dbReference type="NCBI Taxonomy" id="6565"/>
    <lineage>
        <taxon>Eukaryota</taxon>
        <taxon>Metazoa</taxon>
        <taxon>Spiralia</taxon>
        <taxon>Lophotrochozoa</taxon>
        <taxon>Mollusca</taxon>
        <taxon>Bivalvia</taxon>
        <taxon>Autobranchia</taxon>
        <taxon>Pteriomorphia</taxon>
        <taxon>Ostreida</taxon>
        <taxon>Ostreoidea</taxon>
        <taxon>Ostreidae</taxon>
        <taxon>Crassostrea</taxon>
    </lineage>
</organism>
<dbReference type="RefSeq" id="XP_022329589.1">
    <property type="nucleotide sequence ID" value="XM_022473881.1"/>
</dbReference>
<proteinExistence type="predicted"/>
<evidence type="ECO:0000313" key="3">
    <source>
        <dbReference type="Proteomes" id="UP000694844"/>
    </source>
</evidence>
<protein>
    <submittedName>
        <fullName evidence="4">Uncharacterized protein LOC111128314</fullName>
    </submittedName>
</protein>
<dbReference type="AlphaFoldDB" id="A0A8B8DPU6"/>
<dbReference type="GeneID" id="111128314"/>
<name>A0A8B8DPU6_CRAVI</name>
<feature type="region of interest" description="Disordered" evidence="2">
    <location>
        <begin position="271"/>
        <end position="303"/>
    </location>
</feature>
<feature type="coiled-coil region" evidence="1">
    <location>
        <begin position="147"/>
        <end position="213"/>
    </location>
</feature>
<evidence type="ECO:0000313" key="4">
    <source>
        <dbReference type="RefSeq" id="XP_022329589.1"/>
    </source>
</evidence>
<evidence type="ECO:0000256" key="2">
    <source>
        <dbReference type="SAM" id="MobiDB-lite"/>
    </source>
</evidence>
<feature type="compositionally biased region" description="Polar residues" evidence="2">
    <location>
        <begin position="274"/>
        <end position="303"/>
    </location>
</feature>
<gene>
    <name evidence="4" type="primary">LOC111128314</name>
</gene>
<keyword evidence="1" id="KW-0175">Coiled coil</keyword>
<keyword evidence="3" id="KW-1185">Reference proteome</keyword>
<dbReference type="KEGG" id="cvn:111128314"/>
<reference evidence="3" key="1">
    <citation type="submission" date="2024-06" db="UniProtKB">
        <authorList>
            <consortium name="RefSeq"/>
        </authorList>
    </citation>
    <scope>NUCLEOTIDE SEQUENCE [LARGE SCALE GENOMIC DNA]</scope>
</reference>
<reference evidence="4" key="2">
    <citation type="submission" date="2025-08" db="UniProtKB">
        <authorList>
            <consortium name="RefSeq"/>
        </authorList>
    </citation>
    <scope>IDENTIFICATION</scope>
    <source>
        <tissue evidence="4">Whole sample</tissue>
    </source>
</reference>
<accession>A0A8B8DPU6</accession>
<feature type="region of interest" description="Disordered" evidence="2">
    <location>
        <begin position="15"/>
        <end position="38"/>
    </location>
</feature>
<dbReference type="Proteomes" id="UP000694844">
    <property type="component" value="Chromosome 1"/>
</dbReference>